<organism evidence="2 3">
    <name type="scientific">Agaricicola taiwanensis</name>
    <dbReference type="NCBI Taxonomy" id="591372"/>
    <lineage>
        <taxon>Bacteria</taxon>
        <taxon>Pseudomonadati</taxon>
        <taxon>Pseudomonadota</taxon>
        <taxon>Alphaproteobacteria</taxon>
        <taxon>Rhodobacterales</taxon>
        <taxon>Paracoccaceae</taxon>
        <taxon>Agaricicola</taxon>
    </lineage>
</organism>
<name>A0A8J2YGQ7_9RHOB</name>
<sequence length="78" mass="8616">MTQIINLRGLKCPLPALKARKALRATAVGTELLVECTDPMAVIDIPNMVRELGDLLEETIRTDDAVIFRIRRANGADQ</sequence>
<dbReference type="EMBL" id="BMCP01000001">
    <property type="protein sequence ID" value="GGE37172.1"/>
    <property type="molecule type" value="Genomic_DNA"/>
</dbReference>
<dbReference type="AlphaFoldDB" id="A0A8J2YGQ7"/>
<keyword evidence="3" id="KW-1185">Reference proteome</keyword>
<dbReference type="Proteomes" id="UP000602745">
    <property type="component" value="Unassembled WGS sequence"/>
</dbReference>
<reference evidence="2" key="2">
    <citation type="submission" date="2020-09" db="EMBL/GenBank/DDBJ databases">
        <authorList>
            <person name="Sun Q."/>
            <person name="Sedlacek I."/>
        </authorList>
    </citation>
    <scope>NUCLEOTIDE SEQUENCE</scope>
    <source>
        <strain evidence="2">CCM 7684</strain>
    </source>
</reference>
<evidence type="ECO:0000259" key="1">
    <source>
        <dbReference type="PROSITE" id="PS01148"/>
    </source>
</evidence>
<reference evidence="2" key="1">
    <citation type="journal article" date="2014" name="Int. J. Syst. Evol. Microbiol.">
        <title>Complete genome sequence of Corynebacterium casei LMG S-19264T (=DSM 44701T), isolated from a smear-ripened cheese.</title>
        <authorList>
            <consortium name="US DOE Joint Genome Institute (JGI-PGF)"/>
            <person name="Walter F."/>
            <person name="Albersmeier A."/>
            <person name="Kalinowski J."/>
            <person name="Ruckert C."/>
        </authorList>
    </citation>
    <scope>NUCLEOTIDE SEQUENCE</scope>
    <source>
        <strain evidence="2">CCM 7684</strain>
    </source>
</reference>
<gene>
    <name evidence="2" type="ORF">GCM10007276_13290</name>
</gene>
<evidence type="ECO:0000313" key="2">
    <source>
        <dbReference type="EMBL" id="GGE37172.1"/>
    </source>
</evidence>
<dbReference type="InterPro" id="IPR001455">
    <property type="entry name" value="TusA-like"/>
</dbReference>
<dbReference type="PROSITE" id="PS01148">
    <property type="entry name" value="UPF0033"/>
    <property type="match status" value="1"/>
</dbReference>
<dbReference type="Gene3D" id="3.30.110.40">
    <property type="entry name" value="TusA-like domain"/>
    <property type="match status" value="1"/>
</dbReference>
<protein>
    <recommendedName>
        <fullName evidence="1">UPF0033 domain-containing protein</fullName>
    </recommendedName>
</protein>
<dbReference type="RefSeq" id="WP_188408877.1">
    <property type="nucleotide sequence ID" value="NZ_BMCP01000001.1"/>
</dbReference>
<dbReference type="InterPro" id="IPR036868">
    <property type="entry name" value="TusA-like_sf"/>
</dbReference>
<dbReference type="SUPFAM" id="SSF64307">
    <property type="entry name" value="SirA-like"/>
    <property type="match status" value="1"/>
</dbReference>
<comment type="caution">
    <text evidence="2">The sequence shown here is derived from an EMBL/GenBank/DDBJ whole genome shotgun (WGS) entry which is preliminary data.</text>
</comment>
<accession>A0A8J2YGQ7</accession>
<dbReference type="CDD" id="cd00291">
    <property type="entry name" value="SirA_YedF_YeeD"/>
    <property type="match status" value="1"/>
</dbReference>
<evidence type="ECO:0000313" key="3">
    <source>
        <dbReference type="Proteomes" id="UP000602745"/>
    </source>
</evidence>
<proteinExistence type="predicted"/>
<feature type="domain" description="UPF0033" evidence="1">
    <location>
        <begin position="5"/>
        <end position="29"/>
    </location>
</feature>
<dbReference type="Pfam" id="PF01206">
    <property type="entry name" value="TusA"/>
    <property type="match status" value="1"/>
</dbReference>